<feature type="domain" description="Ner winged helix-turn-helix DNA-binding" evidence="5">
    <location>
        <begin position="11"/>
        <end position="73"/>
    </location>
</feature>
<evidence type="ECO:0000256" key="1">
    <source>
        <dbReference type="ARBA" id="ARBA00006157"/>
    </source>
</evidence>
<accession>A0A0C4UQU0</accession>
<keyword evidence="3" id="KW-0238">DNA-binding</keyword>
<keyword evidence="4" id="KW-0804">Transcription</keyword>
<proteinExistence type="inferred from homology"/>
<dbReference type="Pfam" id="PF13693">
    <property type="entry name" value="HTH_35"/>
    <property type="match status" value="1"/>
</dbReference>
<dbReference type="EMBL" id="KP010268">
    <property type="protein sequence ID" value="AIY32301.1"/>
    <property type="molecule type" value="Genomic_DNA"/>
</dbReference>
<keyword evidence="2" id="KW-0805">Transcription regulation</keyword>
<evidence type="ECO:0000256" key="3">
    <source>
        <dbReference type="ARBA" id="ARBA00023125"/>
    </source>
</evidence>
<dbReference type="GeneID" id="24724629"/>
<gene>
    <name evidence="6" type="ORF">SfMu_02</name>
</gene>
<dbReference type="InterPro" id="IPR010982">
    <property type="entry name" value="Lambda_DNA-bd_dom_sf"/>
</dbReference>
<dbReference type="Proteomes" id="UP000032404">
    <property type="component" value="Segment"/>
</dbReference>
<dbReference type="OrthoDB" id="27415at10239"/>
<keyword evidence="7" id="KW-1185">Reference proteome</keyword>
<evidence type="ECO:0000256" key="4">
    <source>
        <dbReference type="ARBA" id="ARBA00023163"/>
    </source>
</evidence>
<sequence>MHMNKRANRQDWHRADIVAELRKRNMSLAELGRSNHLSSSTLKNALDKRYPKAEKIIADALGMTPQDIWPSRY</sequence>
<dbReference type="InterPro" id="IPR038722">
    <property type="entry name" value="Ner_HTH_dom"/>
</dbReference>
<comment type="similarity">
    <text evidence="1">Belongs to the ner transcriptional regulatory family.</text>
</comment>
<dbReference type="SUPFAM" id="SSF47413">
    <property type="entry name" value="lambda repressor-like DNA-binding domains"/>
    <property type="match status" value="1"/>
</dbReference>
<dbReference type="RefSeq" id="YP_009152188.1">
    <property type="nucleotide sequence ID" value="NC_027382.1"/>
</dbReference>
<dbReference type="Gene3D" id="1.10.260.40">
    <property type="entry name" value="lambda repressor-like DNA-binding domains"/>
    <property type="match status" value="1"/>
</dbReference>
<evidence type="ECO:0000313" key="7">
    <source>
        <dbReference type="Proteomes" id="UP000032404"/>
    </source>
</evidence>
<evidence type="ECO:0000313" key="6">
    <source>
        <dbReference type="EMBL" id="AIY32301.1"/>
    </source>
</evidence>
<evidence type="ECO:0000259" key="5">
    <source>
        <dbReference type="Pfam" id="PF13693"/>
    </source>
</evidence>
<evidence type="ECO:0000256" key="2">
    <source>
        <dbReference type="ARBA" id="ARBA00023015"/>
    </source>
</evidence>
<reference evidence="6 7" key="1">
    <citation type="journal article" date="2015" name="PLoS ONE">
        <title>Identification and Molecular Characterisation of a Novel Mu-Like Bacteriophage, SfMu, of Shigella flexneri.</title>
        <authorList>
            <person name="Jakhetia R."/>
            <person name="Verma N."/>
        </authorList>
    </citation>
    <scope>NUCLEOTIDE SEQUENCE [LARGE SCALE GENOMIC DNA]</scope>
</reference>
<dbReference type="KEGG" id="vg:24724629"/>
<organism evidence="6 7">
    <name type="scientific">Shigella phage SfMu</name>
    <dbReference type="NCBI Taxonomy" id="1567022"/>
    <lineage>
        <taxon>Viruses</taxon>
        <taxon>Duplodnaviria</taxon>
        <taxon>Heunggongvirae</taxon>
        <taxon>Uroviricota</taxon>
        <taxon>Caudoviricetes</taxon>
        <taxon>Muvirus</taxon>
        <taxon>Muvirus SfMu</taxon>
    </lineage>
</organism>
<protein>
    <submittedName>
        <fullName evidence="6">DNA binding protein Ner</fullName>
    </submittedName>
</protein>
<dbReference type="GO" id="GO:0003677">
    <property type="term" value="F:DNA binding"/>
    <property type="evidence" value="ECO:0007669"/>
    <property type="project" value="UniProtKB-KW"/>
</dbReference>
<name>A0A0C4UQU0_9CAUD</name>